<feature type="region of interest" description="Disordered" evidence="1">
    <location>
        <begin position="331"/>
        <end position="376"/>
    </location>
</feature>
<dbReference type="InterPro" id="IPR004919">
    <property type="entry name" value="GmrSD_N"/>
</dbReference>
<evidence type="ECO:0000256" key="1">
    <source>
        <dbReference type="SAM" id="MobiDB-lite"/>
    </source>
</evidence>
<dbReference type="Pfam" id="PF03235">
    <property type="entry name" value="GmrSD_N"/>
    <property type="match status" value="1"/>
</dbReference>
<keyword evidence="4" id="KW-1185">Reference proteome</keyword>
<proteinExistence type="predicted"/>
<evidence type="ECO:0000313" key="4">
    <source>
        <dbReference type="Proteomes" id="UP000717328"/>
    </source>
</evidence>
<gene>
    <name evidence="3" type="ORF">H0H81_011723</name>
</gene>
<dbReference type="Proteomes" id="UP000717328">
    <property type="component" value="Unassembled WGS sequence"/>
</dbReference>
<evidence type="ECO:0000313" key="3">
    <source>
        <dbReference type="EMBL" id="KAG5650584.1"/>
    </source>
</evidence>
<dbReference type="PANTHER" id="PTHR39639:SF1">
    <property type="entry name" value="DUF262 DOMAIN-CONTAINING PROTEIN"/>
    <property type="match status" value="1"/>
</dbReference>
<comment type="caution">
    <text evidence="3">The sequence shown here is derived from an EMBL/GenBank/DDBJ whole genome shotgun (WGS) entry which is preliminary data.</text>
</comment>
<accession>A0A9P7GIY6</accession>
<protein>
    <recommendedName>
        <fullName evidence="2">GmrSD restriction endonucleases N-terminal domain-containing protein</fullName>
    </recommendedName>
</protein>
<reference evidence="3" key="1">
    <citation type="submission" date="2021-02" db="EMBL/GenBank/DDBJ databases">
        <authorList>
            <person name="Nieuwenhuis M."/>
            <person name="Van De Peppel L.J.J."/>
        </authorList>
    </citation>
    <scope>NUCLEOTIDE SEQUENCE</scope>
    <source>
        <strain evidence="3">D49</strain>
    </source>
</reference>
<feature type="domain" description="GmrSD restriction endonucleases N-terminal" evidence="2">
    <location>
        <begin position="55"/>
        <end position="144"/>
    </location>
</feature>
<feature type="compositionally biased region" description="Basic residues" evidence="1">
    <location>
        <begin position="360"/>
        <end position="376"/>
    </location>
</feature>
<dbReference type="PANTHER" id="PTHR39639">
    <property type="entry name" value="CHROMOSOME 16, WHOLE GENOME SHOTGUN SEQUENCE"/>
    <property type="match status" value="1"/>
</dbReference>
<dbReference type="AlphaFoldDB" id="A0A9P7GIY6"/>
<organism evidence="3 4">
    <name type="scientific">Sphagnurus paluster</name>
    <dbReference type="NCBI Taxonomy" id="117069"/>
    <lineage>
        <taxon>Eukaryota</taxon>
        <taxon>Fungi</taxon>
        <taxon>Dikarya</taxon>
        <taxon>Basidiomycota</taxon>
        <taxon>Agaricomycotina</taxon>
        <taxon>Agaricomycetes</taxon>
        <taxon>Agaricomycetidae</taxon>
        <taxon>Agaricales</taxon>
        <taxon>Tricholomatineae</taxon>
        <taxon>Lyophyllaceae</taxon>
        <taxon>Sphagnurus</taxon>
    </lineage>
</organism>
<reference evidence="3" key="2">
    <citation type="submission" date="2021-10" db="EMBL/GenBank/DDBJ databases">
        <title>Phylogenomics reveals ancestral predisposition of the termite-cultivated fungus Termitomyces towards a domesticated lifestyle.</title>
        <authorList>
            <person name="Auxier B."/>
            <person name="Grum-Grzhimaylo A."/>
            <person name="Cardenas M.E."/>
            <person name="Lodge J.D."/>
            <person name="Laessoe T."/>
            <person name="Pedersen O."/>
            <person name="Smith M.E."/>
            <person name="Kuyper T.W."/>
            <person name="Franco-Molano E.A."/>
            <person name="Baroni T.J."/>
            <person name="Aanen D.K."/>
        </authorList>
    </citation>
    <scope>NUCLEOTIDE SEQUENCE</scope>
    <source>
        <strain evidence="3">D49</strain>
    </source>
</reference>
<sequence length="376" mass="42975">MDVDFAQPKLEPDTEPELDELDEDYGSEEDRPEVFKIRDALEEPVRVNMSINEIHKLIHDGSVDLNPPYQRDVVWPESKQIALIDSLFRNFYIPPIVFAVTEDEEGQTIRVCVDGKQRLTSIQQFCDGQIPHKDILTKHQFWYTLPETHRGVRTELPEWGKKLFSSKFITCTVEGGLSSVLQWDTKRGRDFQNIAYLVCCCASLPTEAIPTAQKMEKWLSRSDAPAEGFKADIKGVLGDFLSIAYNKNLNSGLMEIGSRLAPVEFIYIGVLLYVLRRRRLDERAAAITYLRQSIRKQFKDIRINSSVCKSLWAIIRDLENNLSGLISSSSVDGDTISKGRKRKKKDDEEDDDDRPMFNGHTKKAQPRSRKKGGIFS</sequence>
<feature type="compositionally biased region" description="Acidic residues" evidence="1">
    <location>
        <begin position="13"/>
        <end position="27"/>
    </location>
</feature>
<feature type="region of interest" description="Disordered" evidence="1">
    <location>
        <begin position="1"/>
        <end position="30"/>
    </location>
</feature>
<name>A0A9P7GIY6_9AGAR</name>
<dbReference type="OrthoDB" id="5419821at2759"/>
<evidence type="ECO:0000259" key="2">
    <source>
        <dbReference type="Pfam" id="PF03235"/>
    </source>
</evidence>
<dbReference type="EMBL" id="JABCKI010000409">
    <property type="protein sequence ID" value="KAG5650584.1"/>
    <property type="molecule type" value="Genomic_DNA"/>
</dbReference>